<feature type="domain" description="STICHEL DnaA-N-like alpha-beta" evidence="2">
    <location>
        <begin position="1"/>
        <end position="34"/>
    </location>
</feature>
<gene>
    <name evidence="4" type="primary">LOC105052910</name>
</gene>
<evidence type="ECO:0000256" key="1">
    <source>
        <dbReference type="SAM" id="MobiDB-lite"/>
    </source>
</evidence>
<keyword evidence="3" id="KW-1185">Reference proteome</keyword>
<dbReference type="RefSeq" id="XP_029122805.1">
    <property type="nucleotide sequence ID" value="XM_029266972.1"/>
</dbReference>
<evidence type="ECO:0000313" key="4">
    <source>
        <dbReference type="RefSeq" id="XP_029122805.1"/>
    </source>
</evidence>
<organism evidence="3 4">
    <name type="scientific">Elaeis guineensis var. tenera</name>
    <name type="common">Oil palm</name>
    <dbReference type="NCBI Taxonomy" id="51953"/>
    <lineage>
        <taxon>Eukaryota</taxon>
        <taxon>Viridiplantae</taxon>
        <taxon>Streptophyta</taxon>
        <taxon>Embryophyta</taxon>
        <taxon>Tracheophyta</taxon>
        <taxon>Spermatophyta</taxon>
        <taxon>Magnoliopsida</taxon>
        <taxon>Liliopsida</taxon>
        <taxon>Arecaceae</taxon>
        <taxon>Arecoideae</taxon>
        <taxon>Cocoseae</taxon>
        <taxon>Elaeidinae</taxon>
        <taxon>Elaeis</taxon>
    </lineage>
</organism>
<feature type="region of interest" description="Disordered" evidence="1">
    <location>
        <begin position="256"/>
        <end position="284"/>
    </location>
</feature>
<dbReference type="OrthoDB" id="1906110at2759"/>
<proteinExistence type="predicted"/>
<evidence type="ECO:0000259" key="2">
    <source>
        <dbReference type="Pfam" id="PF23007"/>
    </source>
</evidence>
<dbReference type="InterPro" id="IPR054506">
    <property type="entry name" value="DnaA_N-like_STI"/>
</dbReference>
<sequence length="284" mass="32300">MFKNSEDKLAAEKSEESISNALKAALGCPVTVNVSREPTQLEFVTTKSVTCNEKQAPEHTQQQRTQFLQISRPSSSLDSRGLVLKRSMSQNSGWTLNSNWRSTKLQNSMQMHAHEDKHIGRIIRESIGWSPEMPHVSGHLTEGCRESLIKDPEMAYYKQRWLSISSIQQGDASIEPYSQDLLFEEANADIQMRAKNSKLNKDLLKLKQQGNSMKYMDPNRSWSCTERFCRGETMVNNSIRGFTTNRHVLKWINPCKDPSITKNKAKKAQQDPRKTPPTSSHSSS</sequence>
<dbReference type="KEGG" id="egu:105052910"/>
<dbReference type="Proteomes" id="UP000504607">
    <property type="component" value="Chromosome 10"/>
</dbReference>
<evidence type="ECO:0000313" key="3">
    <source>
        <dbReference type="Proteomes" id="UP000504607"/>
    </source>
</evidence>
<accession>A0A8N4IFW4</accession>
<dbReference type="Pfam" id="PF23007">
    <property type="entry name" value="DnaA_N-like_STI"/>
    <property type="match status" value="1"/>
</dbReference>
<reference evidence="4" key="1">
    <citation type="submission" date="2025-08" db="UniProtKB">
        <authorList>
            <consortium name="RefSeq"/>
        </authorList>
    </citation>
    <scope>IDENTIFICATION</scope>
</reference>
<name>A0A8N4IFW4_ELAGV</name>
<protein>
    <submittedName>
        <fullName evidence="4">Uncharacterized protein LOC105052910</fullName>
    </submittedName>
</protein>
<dbReference type="AlphaFoldDB" id="A0A8N4IFW4"/>